<keyword evidence="1" id="KW-0812">Transmembrane</keyword>
<dbReference type="OrthoDB" id="7875801at2"/>
<organism evidence="2 3">
    <name type="scientific">Antarcticimicrobium luteum</name>
    <dbReference type="NCBI Taxonomy" id="2547397"/>
    <lineage>
        <taxon>Bacteria</taxon>
        <taxon>Pseudomonadati</taxon>
        <taxon>Pseudomonadota</taxon>
        <taxon>Alphaproteobacteria</taxon>
        <taxon>Rhodobacterales</taxon>
        <taxon>Paracoccaceae</taxon>
        <taxon>Antarcticimicrobium</taxon>
    </lineage>
</organism>
<protein>
    <recommendedName>
        <fullName evidence="4">50S ribosomal protein L35</fullName>
    </recommendedName>
</protein>
<feature type="transmembrane region" description="Helical" evidence="1">
    <location>
        <begin position="32"/>
        <end position="50"/>
    </location>
</feature>
<gene>
    <name evidence="2" type="ORF">E1832_19760</name>
</gene>
<feature type="transmembrane region" description="Helical" evidence="1">
    <location>
        <begin position="6"/>
        <end position="25"/>
    </location>
</feature>
<accession>A0A4R5UTC4</accession>
<evidence type="ECO:0000313" key="3">
    <source>
        <dbReference type="Proteomes" id="UP000295301"/>
    </source>
</evidence>
<dbReference type="EMBL" id="SMUV01000073">
    <property type="protein sequence ID" value="TDK42373.1"/>
    <property type="molecule type" value="Genomic_DNA"/>
</dbReference>
<proteinExistence type="predicted"/>
<comment type="caution">
    <text evidence="2">The sequence shown here is derived from an EMBL/GenBank/DDBJ whole genome shotgun (WGS) entry which is preliminary data.</text>
</comment>
<reference evidence="2 3" key="1">
    <citation type="submission" date="2019-03" db="EMBL/GenBank/DDBJ databases">
        <title>Ruegeria lutea sp. nov., a novel strain, isolated from marine sediment, the Masan Bay, South Korea.</title>
        <authorList>
            <person name="Kim J."/>
            <person name="Kim D.-Y."/>
            <person name="Lee S.-S."/>
        </authorList>
    </citation>
    <scope>NUCLEOTIDE SEQUENCE [LARGE SCALE GENOMIC DNA]</scope>
    <source>
        <strain evidence="2 3">318-1</strain>
    </source>
</reference>
<evidence type="ECO:0000313" key="2">
    <source>
        <dbReference type="EMBL" id="TDK42373.1"/>
    </source>
</evidence>
<dbReference type="Proteomes" id="UP000295301">
    <property type="component" value="Unassembled WGS sequence"/>
</dbReference>
<keyword evidence="1" id="KW-0472">Membrane</keyword>
<sequence length="74" mass="7949">MDPDLILVLGLMLIVFAIPAAISAYSDNRPPVAPAATLLIAAGMILFAHIRHPVGYAPRDVADVFFTVIGRYMP</sequence>
<keyword evidence="1" id="KW-1133">Transmembrane helix</keyword>
<name>A0A4R5UTC4_9RHOB</name>
<keyword evidence="3" id="KW-1185">Reference proteome</keyword>
<dbReference type="AlphaFoldDB" id="A0A4R5UTC4"/>
<evidence type="ECO:0008006" key="4">
    <source>
        <dbReference type="Google" id="ProtNLM"/>
    </source>
</evidence>
<dbReference type="RefSeq" id="WP_133361500.1">
    <property type="nucleotide sequence ID" value="NZ_SMUV01000073.1"/>
</dbReference>
<evidence type="ECO:0000256" key="1">
    <source>
        <dbReference type="SAM" id="Phobius"/>
    </source>
</evidence>